<proteinExistence type="predicted"/>
<gene>
    <name evidence="7" type="ORF">GCM10011430_00610</name>
</gene>
<dbReference type="AlphaFoldDB" id="A0A8J3AXJ4"/>
<keyword evidence="4" id="KW-1133">Transmembrane helix</keyword>
<reference evidence="7" key="2">
    <citation type="submission" date="2020-09" db="EMBL/GenBank/DDBJ databases">
        <authorList>
            <person name="Sun Q."/>
            <person name="Sedlacek I."/>
        </authorList>
    </citation>
    <scope>NUCLEOTIDE SEQUENCE</scope>
    <source>
        <strain evidence="7">CCM 7664</strain>
    </source>
</reference>
<dbReference type="InterPro" id="IPR043128">
    <property type="entry name" value="Rev_trsase/Diguanyl_cyclase"/>
</dbReference>
<dbReference type="Gene3D" id="3.30.70.270">
    <property type="match status" value="1"/>
</dbReference>
<evidence type="ECO:0000256" key="2">
    <source>
        <dbReference type="ARBA" id="ARBA00022475"/>
    </source>
</evidence>
<evidence type="ECO:0000313" key="8">
    <source>
        <dbReference type="Proteomes" id="UP000627205"/>
    </source>
</evidence>
<dbReference type="InterPro" id="IPR029787">
    <property type="entry name" value="Nucleotide_cyclase"/>
</dbReference>
<dbReference type="SUPFAM" id="SSF55073">
    <property type="entry name" value="Nucleotide cyclase"/>
    <property type="match status" value="1"/>
</dbReference>
<dbReference type="PANTHER" id="PTHR46663:SF2">
    <property type="entry name" value="GGDEF DOMAIN-CONTAINING PROTEIN"/>
    <property type="match status" value="1"/>
</dbReference>
<dbReference type="InterPro" id="IPR052163">
    <property type="entry name" value="DGC-Regulatory_Protein"/>
</dbReference>
<evidence type="ECO:0000256" key="5">
    <source>
        <dbReference type="ARBA" id="ARBA00023136"/>
    </source>
</evidence>
<accession>A0A8J3AXJ4</accession>
<dbReference type="Pfam" id="PF00990">
    <property type="entry name" value="GGDEF"/>
    <property type="match status" value="1"/>
</dbReference>
<comment type="subcellular location">
    <subcellularLocation>
        <location evidence="1">Cell membrane</location>
        <topology evidence="1">Multi-pass membrane protein</topology>
    </subcellularLocation>
</comment>
<dbReference type="PROSITE" id="PS50887">
    <property type="entry name" value="GGDEF"/>
    <property type="match status" value="1"/>
</dbReference>
<dbReference type="RefSeq" id="WP_188418961.1">
    <property type="nucleotide sequence ID" value="NZ_BMDP01000001.1"/>
</dbReference>
<dbReference type="Gene3D" id="3.30.450.20">
    <property type="entry name" value="PAS domain"/>
    <property type="match status" value="1"/>
</dbReference>
<dbReference type="Proteomes" id="UP000627205">
    <property type="component" value="Unassembled WGS sequence"/>
</dbReference>
<evidence type="ECO:0000259" key="6">
    <source>
        <dbReference type="PROSITE" id="PS50887"/>
    </source>
</evidence>
<keyword evidence="2" id="KW-1003">Cell membrane</keyword>
<evidence type="ECO:0000256" key="3">
    <source>
        <dbReference type="ARBA" id="ARBA00022692"/>
    </source>
</evidence>
<dbReference type="PANTHER" id="PTHR46663">
    <property type="entry name" value="DIGUANYLATE CYCLASE DGCT-RELATED"/>
    <property type="match status" value="1"/>
</dbReference>
<sequence>MSKRVPSIRSKLVLLVTACVLPASLMAVVLIAHDYQRTRELLLSNLLGTARAMISTVDRDMTSIESSLIALGTSPYLVSKNYRAFYRQARNVLKIQAEQGDINIALLDRSGRQYINTRRPFDAPLPSRSRFKGIEAVFDTAQPVISDLFVGEVTQKPLLVIGVPISLQGNGKVDYSLNAGIFPERFEKLLHQQKLPEGWIAAIFDGNGNIIARTRDMQQYVGKPGTPEMIQRMATASEDTFISTTHDGVQVHTVFSRSSLSNWSLAIGIPTQSITDELRNTLFWLSFATLALLASSLTAAWLIGGRIAESIRGLTGPALALGSGDVVSVPPLHLREADEVGRSLVKVSELLHRAQHQANHDALTGLANRALFNEIVSQQLLLCERNNTPLAILYIDLDGFKAVNDRHGHETGDKLLCNVAARLKGGSRSSDVVARLGGDEFAIVMVGATMEDGLLVGEKLVDSISAPYLINGLELHVSASIGVAAYPDSGVTSDALLHRADGAMYKAKGMGRRQVAAAS</sequence>
<protein>
    <recommendedName>
        <fullName evidence="6">GGDEF domain-containing protein</fullName>
    </recommendedName>
</protein>
<organism evidence="7 8">
    <name type="scientific">Oxalicibacterium solurbis</name>
    <dbReference type="NCBI Taxonomy" id="69280"/>
    <lineage>
        <taxon>Bacteria</taxon>
        <taxon>Pseudomonadati</taxon>
        <taxon>Pseudomonadota</taxon>
        <taxon>Betaproteobacteria</taxon>
        <taxon>Burkholderiales</taxon>
        <taxon>Oxalobacteraceae</taxon>
        <taxon>Oxalicibacterium</taxon>
    </lineage>
</organism>
<dbReference type="CDD" id="cd01949">
    <property type="entry name" value="GGDEF"/>
    <property type="match status" value="1"/>
</dbReference>
<reference evidence="7" key="1">
    <citation type="journal article" date="2014" name="Int. J. Syst. Evol. Microbiol.">
        <title>Complete genome sequence of Corynebacterium casei LMG S-19264T (=DSM 44701T), isolated from a smear-ripened cheese.</title>
        <authorList>
            <consortium name="US DOE Joint Genome Institute (JGI-PGF)"/>
            <person name="Walter F."/>
            <person name="Albersmeier A."/>
            <person name="Kalinowski J."/>
            <person name="Ruckert C."/>
        </authorList>
    </citation>
    <scope>NUCLEOTIDE SEQUENCE</scope>
    <source>
        <strain evidence="7">CCM 7664</strain>
    </source>
</reference>
<dbReference type="InterPro" id="IPR033479">
    <property type="entry name" value="dCache_1"/>
</dbReference>
<dbReference type="EMBL" id="BMDP01000001">
    <property type="protein sequence ID" value="GGI52887.1"/>
    <property type="molecule type" value="Genomic_DNA"/>
</dbReference>
<dbReference type="CDD" id="cd18774">
    <property type="entry name" value="PDC2_HK_sensor"/>
    <property type="match status" value="1"/>
</dbReference>
<dbReference type="GO" id="GO:0003824">
    <property type="term" value="F:catalytic activity"/>
    <property type="evidence" value="ECO:0007669"/>
    <property type="project" value="UniProtKB-ARBA"/>
</dbReference>
<name>A0A8J3AXJ4_9BURK</name>
<dbReference type="SMART" id="SM00267">
    <property type="entry name" value="GGDEF"/>
    <property type="match status" value="1"/>
</dbReference>
<feature type="domain" description="GGDEF" evidence="6">
    <location>
        <begin position="388"/>
        <end position="519"/>
    </location>
</feature>
<dbReference type="GO" id="GO:0005886">
    <property type="term" value="C:plasma membrane"/>
    <property type="evidence" value="ECO:0007669"/>
    <property type="project" value="UniProtKB-SubCell"/>
</dbReference>
<evidence type="ECO:0000256" key="4">
    <source>
        <dbReference type="ARBA" id="ARBA00022989"/>
    </source>
</evidence>
<keyword evidence="3" id="KW-0812">Transmembrane</keyword>
<comment type="caution">
    <text evidence="7">The sequence shown here is derived from an EMBL/GenBank/DDBJ whole genome shotgun (WGS) entry which is preliminary data.</text>
</comment>
<dbReference type="CDD" id="cd18773">
    <property type="entry name" value="PDC1_HK_sensor"/>
    <property type="match status" value="1"/>
</dbReference>
<dbReference type="Pfam" id="PF02743">
    <property type="entry name" value="dCache_1"/>
    <property type="match status" value="1"/>
</dbReference>
<dbReference type="NCBIfam" id="TIGR00254">
    <property type="entry name" value="GGDEF"/>
    <property type="match status" value="1"/>
</dbReference>
<dbReference type="FunFam" id="3.30.70.270:FF:000001">
    <property type="entry name" value="Diguanylate cyclase domain protein"/>
    <property type="match status" value="1"/>
</dbReference>
<keyword evidence="8" id="KW-1185">Reference proteome</keyword>
<evidence type="ECO:0000256" key="1">
    <source>
        <dbReference type="ARBA" id="ARBA00004651"/>
    </source>
</evidence>
<keyword evidence="5" id="KW-0472">Membrane</keyword>
<dbReference type="InterPro" id="IPR000160">
    <property type="entry name" value="GGDEF_dom"/>
</dbReference>
<evidence type="ECO:0000313" key="7">
    <source>
        <dbReference type="EMBL" id="GGI52887.1"/>
    </source>
</evidence>